<evidence type="ECO:0000313" key="3">
    <source>
        <dbReference type="Proteomes" id="UP000796880"/>
    </source>
</evidence>
<evidence type="ECO:0000313" key="2">
    <source>
        <dbReference type="EMBL" id="KAF3438102.1"/>
    </source>
</evidence>
<dbReference type="SUPFAM" id="SSF53756">
    <property type="entry name" value="UDP-Glycosyltransferase/glycogen phosphorylase"/>
    <property type="match status" value="1"/>
</dbReference>
<accession>A0A8K0GQV7</accession>
<dbReference type="GO" id="GO:0080044">
    <property type="term" value="F:quercetin 7-O-glucosyltransferase activity"/>
    <property type="evidence" value="ECO:0007669"/>
    <property type="project" value="TreeGrafter"/>
</dbReference>
<proteinExistence type="inferred from homology"/>
<organism evidence="2 3">
    <name type="scientific">Rhamnella rubrinervis</name>
    <dbReference type="NCBI Taxonomy" id="2594499"/>
    <lineage>
        <taxon>Eukaryota</taxon>
        <taxon>Viridiplantae</taxon>
        <taxon>Streptophyta</taxon>
        <taxon>Embryophyta</taxon>
        <taxon>Tracheophyta</taxon>
        <taxon>Spermatophyta</taxon>
        <taxon>Magnoliopsida</taxon>
        <taxon>eudicotyledons</taxon>
        <taxon>Gunneridae</taxon>
        <taxon>Pentapetalae</taxon>
        <taxon>rosids</taxon>
        <taxon>fabids</taxon>
        <taxon>Rosales</taxon>
        <taxon>Rhamnaceae</taxon>
        <taxon>rhamnoid group</taxon>
        <taxon>Rhamneae</taxon>
        <taxon>Rhamnella</taxon>
    </lineage>
</organism>
<comment type="similarity">
    <text evidence="1">Belongs to the UDP-glycosyltransferase family.</text>
</comment>
<dbReference type="OrthoDB" id="5835829at2759"/>
<sequence length="122" mass="13323">MGKRPHVLAIAYLAQGHVGPLMKLSQLLADQGIRVTFVNTKSIHDRVLAALSEEDGCGGEKLMETVSIADGLEPDDHKDSIKIKESMSRFVPKELENLIRKINSSATEDEKIKCVIADATVP</sequence>
<gene>
    <name evidence="2" type="ORF">FNV43_RR20858</name>
</gene>
<dbReference type="PANTHER" id="PTHR11926:SF1412">
    <property type="entry name" value="UDP-GLYCOSYLTRANSFERASE 83A1-LIKE"/>
    <property type="match status" value="1"/>
</dbReference>
<dbReference type="Gene3D" id="3.40.50.2000">
    <property type="entry name" value="Glycogen Phosphorylase B"/>
    <property type="match status" value="1"/>
</dbReference>
<dbReference type="GO" id="GO:0080043">
    <property type="term" value="F:quercetin 3-O-glucosyltransferase activity"/>
    <property type="evidence" value="ECO:0007669"/>
    <property type="project" value="TreeGrafter"/>
</dbReference>
<evidence type="ECO:0000256" key="1">
    <source>
        <dbReference type="ARBA" id="ARBA00009995"/>
    </source>
</evidence>
<reference evidence="2" key="1">
    <citation type="submission" date="2020-03" db="EMBL/GenBank/DDBJ databases">
        <title>A high-quality chromosome-level genome assembly of a woody plant with both climbing and erect habits, Rhamnella rubrinervis.</title>
        <authorList>
            <person name="Lu Z."/>
            <person name="Yang Y."/>
            <person name="Zhu X."/>
            <person name="Sun Y."/>
        </authorList>
    </citation>
    <scope>NUCLEOTIDE SEQUENCE</scope>
    <source>
        <strain evidence="2">BYM</strain>
        <tissue evidence="2">Leaf</tissue>
    </source>
</reference>
<dbReference type="AlphaFoldDB" id="A0A8K0GQV7"/>
<dbReference type="Proteomes" id="UP000796880">
    <property type="component" value="Unassembled WGS sequence"/>
</dbReference>
<dbReference type="EMBL" id="VOIH02000009">
    <property type="protein sequence ID" value="KAF3438102.1"/>
    <property type="molecule type" value="Genomic_DNA"/>
</dbReference>
<protein>
    <submittedName>
        <fullName evidence="2">Uncharacterized protein</fullName>
    </submittedName>
</protein>
<comment type="caution">
    <text evidence="2">The sequence shown here is derived from an EMBL/GenBank/DDBJ whole genome shotgun (WGS) entry which is preliminary data.</text>
</comment>
<name>A0A8K0GQV7_9ROSA</name>
<dbReference type="PANTHER" id="PTHR11926">
    <property type="entry name" value="GLUCOSYL/GLUCURONOSYL TRANSFERASES"/>
    <property type="match status" value="1"/>
</dbReference>
<keyword evidence="3" id="KW-1185">Reference proteome</keyword>